<evidence type="ECO:0000256" key="1">
    <source>
        <dbReference type="SAM" id="Phobius"/>
    </source>
</evidence>
<dbReference type="GO" id="GO:0008237">
    <property type="term" value="F:metallopeptidase activity"/>
    <property type="evidence" value="ECO:0007669"/>
    <property type="project" value="UniProtKB-KW"/>
</dbReference>
<feature type="transmembrane region" description="Helical" evidence="1">
    <location>
        <begin position="20"/>
        <end position="39"/>
    </location>
</feature>
<feature type="transmembrane region" description="Helical" evidence="1">
    <location>
        <begin position="149"/>
        <end position="169"/>
    </location>
</feature>
<dbReference type="InterPro" id="IPR052710">
    <property type="entry name" value="CAAX_protease"/>
</dbReference>
<dbReference type="GO" id="GO:0080120">
    <property type="term" value="P:CAAX-box protein maturation"/>
    <property type="evidence" value="ECO:0007669"/>
    <property type="project" value="UniProtKB-ARBA"/>
</dbReference>
<protein>
    <submittedName>
        <fullName evidence="3">CPBP family intramembrane metalloprotease</fullName>
    </submittedName>
</protein>
<feature type="transmembrane region" description="Helical" evidence="1">
    <location>
        <begin position="51"/>
        <end position="68"/>
    </location>
</feature>
<feature type="transmembrane region" description="Helical" evidence="1">
    <location>
        <begin position="175"/>
        <end position="194"/>
    </location>
</feature>
<sequence length="215" mass="25043">MKETIRQIFHEDNRVNNDALTLRLIKGIIFMLIFVIYIGESSVLETLSLKAWIYFIVLAFLIYMLKYFKINLFSFKKLTAKDISIIVIVIIVVKLLDYLFSYLYAGSTLNQENIESSIQGISILNFAIFFALLPALLEEIVFRGIILRVLFKGHLFIGLIVSSVLFGFVHEYSNWIEFLPYFYSGLFYGLAYLITRRIEVVILIHFLGNFSAFWI</sequence>
<keyword evidence="3" id="KW-0378">Hydrolase</keyword>
<dbReference type="AlphaFoldDB" id="A0A9X0PG54"/>
<evidence type="ECO:0000313" key="3">
    <source>
        <dbReference type="EMBL" id="MBA8777136.1"/>
    </source>
</evidence>
<gene>
    <name evidence="3" type="ORF">HR081_09630</name>
</gene>
<dbReference type="InterPro" id="IPR003675">
    <property type="entry name" value="Rce1/LyrA-like_dom"/>
</dbReference>
<name>A0A9X0PG54_9STAP</name>
<feature type="domain" description="CAAX prenyl protease 2/Lysostaphin resistance protein A-like" evidence="2">
    <location>
        <begin position="124"/>
        <end position="210"/>
    </location>
</feature>
<comment type="caution">
    <text evidence="3">The sequence shown here is derived from an EMBL/GenBank/DDBJ whole genome shotgun (WGS) entry which is preliminary data.</text>
</comment>
<accession>A0A9X0PG54</accession>
<keyword evidence="3" id="KW-0482">Metalloprotease</keyword>
<dbReference type="EMBL" id="JABTCN010000035">
    <property type="protein sequence ID" value="MBA8777136.1"/>
    <property type="molecule type" value="Genomic_DNA"/>
</dbReference>
<dbReference type="RefSeq" id="WP_165545836.1">
    <property type="nucleotide sequence ID" value="NZ_CP092966.1"/>
</dbReference>
<dbReference type="Proteomes" id="UP000524893">
    <property type="component" value="Unassembled WGS sequence"/>
</dbReference>
<proteinExistence type="predicted"/>
<keyword evidence="3" id="KW-0645">Protease</keyword>
<keyword evidence="1" id="KW-0812">Transmembrane</keyword>
<keyword evidence="1" id="KW-0472">Membrane</keyword>
<dbReference type="GeneID" id="72413867"/>
<feature type="transmembrane region" description="Helical" evidence="1">
    <location>
        <begin position="117"/>
        <end position="137"/>
    </location>
</feature>
<feature type="transmembrane region" description="Helical" evidence="1">
    <location>
        <begin position="80"/>
        <end position="105"/>
    </location>
</feature>
<dbReference type="GO" id="GO:0004175">
    <property type="term" value="F:endopeptidase activity"/>
    <property type="evidence" value="ECO:0007669"/>
    <property type="project" value="UniProtKB-ARBA"/>
</dbReference>
<dbReference type="Pfam" id="PF02517">
    <property type="entry name" value="Rce1-like"/>
    <property type="match status" value="1"/>
</dbReference>
<organism evidence="3 4">
    <name type="scientific">Staphylococcus coagulans</name>
    <dbReference type="NCBI Taxonomy" id="74706"/>
    <lineage>
        <taxon>Bacteria</taxon>
        <taxon>Bacillati</taxon>
        <taxon>Bacillota</taxon>
        <taxon>Bacilli</taxon>
        <taxon>Bacillales</taxon>
        <taxon>Staphylococcaceae</taxon>
        <taxon>Staphylococcus</taxon>
    </lineage>
</organism>
<reference evidence="3 4" key="1">
    <citation type="journal article" date="2020" name="Access Microbiol">
        <title>Isolation and genome sequencing of Staphylococcus schleiferi subspecies coagulans from Antarctic seals.</title>
        <authorList>
            <person name="Foster G."/>
            <person name="Robb A."/>
            <person name="Paterson G.K."/>
        </authorList>
    </citation>
    <scope>NUCLEOTIDE SEQUENCE [LARGE SCALE GENOMIC DNA]</scope>
    <source>
        <strain evidence="3 4">M615/02/4</strain>
    </source>
</reference>
<keyword evidence="1" id="KW-1133">Transmembrane helix</keyword>
<dbReference type="PANTHER" id="PTHR36435">
    <property type="entry name" value="SLR1288 PROTEIN"/>
    <property type="match status" value="1"/>
</dbReference>
<evidence type="ECO:0000259" key="2">
    <source>
        <dbReference type="Pfam" id="PF02517"/>
    </source>
</evidence>
<evidence type="ECO:0000313" key="4">
    <source>
        <dbReference type="Proteomes" id="UP000524893"/>
    </source>
</evidence>
<dbReference type="PANTHER" id="PTHR36435:SF1">
    <property type="entry name" value="CAAX AMINO TERMINAL PROTEASE FAMILY PROTEIN"/>
    <property type="match status" value="1"/>
</dbReference>